<dbReference type="EMBL" id="JANPWB010000010">
    <property type="protein sequence ID" value="KAJ1144047.1"/>
    <property type="molecule type" value="Genomic_DNA"/>
</dbReference>
<evidence type="ECO:0000256" key="1">
    <source>
        <dbReference type="SAM" id="MobiDB-lite"/>
    </source>
</evidence>
<proteinExistence type="predicted"/>
<evidence type="ECO:0000313" key="2">
    <source>
        <dbReference type="EMBL" id="KAJ1144047.1"/>
    </source>
</evidence>
<gene>
    <name evidence="2" type="ORF">NDU88_010349</name>
</gene>
<keyword evidence="3" id="KW-1185">Reference proteome</keyword>
<evidence type="ECO:0000313" key="3">
    <source>
        <dbReference type="Proteomes" id="UP001066276"/>
    </source>
</evidence>
<organism evidence="2 3">
    <name type="scientific">Pleurodeles waltl</name>
    <name type="common">Iberian ribbed newt</name>
    <dbReference type="NCBI Taxonomy" id="8319"/>
    <lineage>
        <taxon>Eukaryota</taxon>
        <taxon>Metazoa</taxon>
        <taxon>Chordata</taxon>
        <taxon>Craniata</taxon>
        <taxon>Vertebrata</taxon>
        <taxon>Euteleostomi</taxon>
        <taxon>Amphibia</taxon>
        <taxon>Batrachia</taxon>
        <taxon>Caudata</taxon>
        <taxon>Salamandroidea</taxon>
        <taxon>Salamandridae</taxon>
        <taxon>Pleurodelinae</taxon>
        <taxon>Pleurodeles</taxon>
    </lineage>
</organism>
<reference evidence="2" key="1">
    <citation type="journal article" date="2022" name="bioRxiv">
        <title>Sequencing and chromosome-scale assembly of the giantPleurodeles waltlgenome.</title>
        <authorList>
            <person name="Brown T."/>
            <person name="Elewa A."/>
            <person name="Iarovenko S."/>
            <person name="Subramanian E."/>
            <person name="Araus A.J."/>
            <person name="Petzold A."/>
            <person name="Susuki M."/>
            <person name="Suzuki K.-i.T."/>
            <person name="Hayashi T."/>
            <person name="Toyoda A."/>
            <person name="Oliveira C."/>
            <person name="Osipova E."/>
            <person name="Leigh N.D."/>
            <person name="Simon A."/>
            <person name="Yun M.H."/>
        </authorList>
    </citation>
    <scope>NUCLEOTIDE SEQUENCE</scope>
    <source>
        <strain evidence="2">20211129_DDA</strain>
        <tissue evidence="2">Liver</tissue>
    </source>
</reference>
<sequence>MVHLRNAVNPLWGGRALQYPSSRAAGEPHTPFPAFGGALKKRREPAAGGPSTKVSICPSGGRAAYCHFPHLGCALKERCEPTVCSAHRACLGKEPPKSGPDSARPWMYEAQLGPLSWFVDMDAGTCMVRLFV</sequence>
<accession>A0AAV7QX86</accession>
<name>A0AAV7QX86_PLEWA</name>
<dbReference type="Proteomes" id="UP001066276">
    <property type="component" value="Chromosome 6"/>
</dbReference>
<protein>
    <submittedName>
        <fullName evidence="2">Uncharacterized protein</fullName>
    </submittedName>
</protein>
<feature type="region of interest" description="Disordered" evidence="1">
    <location>
        <begin position="22"/>
        <end position="53"/>
    </location>
</feature>
<comment type="caution">
    <text evidence="2">The sequence shown here is derived from an EMBL/GenBank/DDBJ whole genome shotgun (WGS) entry which is preliminary data.</text>
</comment>
<dbReference type="AlphaFoldDB" id="A0AAV7QX86"/>